<dbReference type="AlphaFoldDB" id="A0AAN9HPG8"/>
<evidence type="ECO:0000313" key="2">
    <source>
        <dbReference type="Proteomes" id="UP001372338"/>
    </source>
</evidence>
<sequence>MFYILYCHLCWENILAFKRIDSGYMIFSSELVGFDRFIRAKRDLARVTSAPFRRTRTLELPFFVFALSHTLSLYLR</sequence>
<dbReference type="EMBL" id="JAYWIO010000008">
    <property type="protein sequence ID" value="KAK7246675.1"/>
    <property type="molecule type" value="Genomic_DNA"/>
</dbReference>
<reference evidence="1 2" key="1">
    <citation type="submission" date="2024-01" db="EMBL/GenBank/DDBJ databases">
        <title>The genomes of 5 underutilized Papilionoideae crops provide insights into root nodulation and disease resistanc.</title>
        <authorList>
            <person name="Yuan L."/>
        </authorList>
    </citation>
    <scope>NUCLEOTIDE SEQUENCE [LARGE SCALE GENOMIC DNA]</scope>
    <source>
        <strain evidence="1">ZHUSHIDOU_FW_LH</strain>
        <tissue evidence="1">Leaf</tissue>
    </source>
</reference>
<gene>
    <name evidence="1" type="ORF">RIF29_41545</name>
</gene>
<dbReference type="Proteomes" id="UP001372338">
    <property type="component" value="Unassembled WGS sequence"/>
</dbReference>
<organism evidence="1 2">
    <name type="scientific">Crotalaria pallida</name>
    <name type="common">Smooth rattlebox</name>
    <name type="synonym">Crotalaria striata</name>
    <dbReference type="NCBI Taxonomy" id="3830"/>
    <lineage>
        <taxon>Eukaryota</taxon>
        <taxon>Viridiplantae</taxon>
        <taxon>Streptophyta</taxon>
        <taxon>Embryophyta</taxon>
        <taxon>Tracheophyta</taxon>
        <taxon>Spermatophyta</taxon>
        <taxon>Magnoliopsida</taxon>
        <taxon>eudicotyledons</taxon>
        <taxon>Gunneridae</taxon>
        <taxon>Pentapetalae</taxon>
        <taxon>rosids</taxon>
        <taxon>fabids</taxon>
        <taxon>Fabales</taxon>
        <taxon>Fabaceae</taxon>
        <taxon>Papilionoideae</taxon>
        <taxon>50 kb inversion clade</taxon>
        <taxon>genistoids sensu lato</taxon>
        <taxon>core genistoids</taxon>
        <taxon>Crotalarieae</taxon>
        <taxon>Crotalaria</taxon>
    </lineage>
</organism>
<keyword evidence="2" id="KW-1185">Reference proteome</keyword>
<protein>
    <submittedName>
        <fullName evidence="1">Uncharacterized protein</fullName>
    </submittedName>
</protein>
<accession>A0AAN9HPG8</accession>
<proteinExistence type="predicted"/>
<name>A0AAN9HPG8_CROPI</name>
<evidence type="ECO:0000313" key="1">
    <source>
        <dbReference type="EMBL" id="KAK7246675.1"/>
    </source>
</evidence>
<comment type="caution">
    <text evidence="1">The sequence shown here is derived from an EMBL/GenBank/DDBJ whole genome shotgun (WGS) entry which is preliminary data.</text>
</comment>